<dbReference type="CDD" id="cd04708">
    <property type="entry name" value="BAH_plantDCM_II"/>
    <property type="match status" value="1"/>
</dbReference>
<dbReference type="PANTHER" id="PTHR10629">
    <property type="entry name" value="CYTOSINE-SPECIFIC METHYLTRANSFERASE"/>
    <property type="match status" value="1"/>
</dbReference>
<feature type="compositionally biased region" description="Acidic residues" evidence="13">
    <location>
        <begin position="685"/>
        <end position="699"/>
    </location>
</feature>
<dbReference type="InterPro" id="IPR043151">
    <property type="entry name" value="BAH_sf"/>
</dbReference>
<dbReference type="GO" id="GO:0005634">
    <property type="term" value="C:nucleus"/>
    <property type="evidence" value="ECO:0007669"/>
    <property type="project" value="UniProtKB-SubCell"/>
</dbReference>
<dbReference type="PROSITE" id="PS00095">
    <property type="entry name" value="C5_MTASE_2"/>
    <property type="match status" value="1"/>
</dbReference>
<dbReference type="GO" id="GO:0003677">
    <property type="term" value="F:DNA binding"/>
    <property type="evidence" value="ECO:0007669"/>
    <property type="project" value="UniProtKB-KW"/>
</dbReference>
<dbReference type="InterPro" id="IPR031303">
    <property type="entry name" value="C5_meth_CS"/>
</dbReference>
<evidence type="ECO:0000259" key="14">
    <source>
        <dbReference type="PROSITE" id="PS51038"/>
    </source>
</evidence>
<proteinExistence type="inferred from homology"/>
<evidence type="ECO:0000313" key="16">
    <source>
        <dbReference type="Proteomes" id="UP000826271"/>
    </source>
</evidence>
<accession>A0AAV6WLT0</accession>
<dbReference type="FunFam" id="3.90.120.10:FF:000004">
    <property type="entry name" value="DNA (cytosine-5)-methyltransferase"/>
    <property type="match status" value="1"/>
</dbReference>
<evidence type="ECO:0000313" key="15">
    <source>
        <dbReference type="EMBL" id="KAG8368956.1"/>
    </source>
</evidence>
<feature type="domain" description="BAH" evidence="14">
    <location>
        <begin position="948"/>
        <end position="1065"/>
    </location>
</feature>
<dbReference type="PROSITE" id="PS00094">
    <property type="entry name" value="C5_MTASE_1"/>
    <property type="match status" value="1"/>
</dbReference>
<reference evidence="15" key="1">
    <citation type="submission" date="2019-10" db="EMBL/GenBank/DDBJ databases">
        <authorList>
            <person name="Zhang R."/>
            <person name="Pan Y."/>
            <person name="Wang J."/>
            <person name="Ma R."/>
            <person name="Yu S."/>
        </authorList>
    </citation>
    <scope>NUCLEOTIDE SEQUENCE</scope>
    <source>
        <strain evidence="15">LA-IB0</strain>
        <tissue evidence="15">Leaf</tissue>
    </source>
</reference>
<evidence type="ECO:0000256" key="4">
    <source>
        <dbReference type="ARBA" id="ARBA00022691"/>
    </source>
</evidence>
<dbReference type="GO" id="GO:0003682">
    <property type="term" value="F:chromatin binding"/>
    <property type="evidence" value="ECO:0007669"/>
    <property type="project" value="UniProtKB-UniRule"/>
</dbReference>
<evidence type="ECO:0000256" key="3">
    <source>
        <dbReference type="ARBA" id="ARBA00022679"/>
    </source>
</evidence>
<evidence type="ECO:0000256" key="7">
    <source>
        <dbReference type="ARBA" id="ARBA00023242"/>
    </source>
</evidence>
<dbReference type="InterPro" id="IPR001525">
    <property type="entry name" value="C5_MeTfrase"/>
</dbReference>
<feature type="active site" evidence="9 10">
    <location>
        <position position="1216"/>
    </location>
</feature>
<organism evidence="15 16">
    <name type="scientific">Buddleja alternifolia</name>
    <dbReference type="NCBI Taxonomy" id="168488"/>
    <lineage>
        <taxon>Eukaryota</taxon>
        <taxon>Viridiplantae</taxon>
        <taxon>Streptophyta</taxon>
        <taxon>Embryophyta</taxon>
        <taxon>Tracheophyta</taxon>
        <taxon>Spermatophyta</taxon>
        <taxon>Magnoliopsida</taxon>
        <taxon>eudicotyledons</taxon>
        <taxon>Gunneridae</taxon>
        <taxon>Pentapetalae</taxon>
        <taxon>asterids</taxon>
        <taxon>lamiids</taxon>
        <taxon>Lamiales</taxon>
        <taxon>Scrophulariaceae</taxon>
        <taxon>Buddlejeae</taxon>
        <taxon>Buddleja</taxon>
    </lineage>
</organism>
<dbReference type="PRINTS" id="PR00105">
    <property type="entry name" value="C5METTRFRASE"/>
</dbReference>
<evidence type="ECO:0000256" key="6">
    <source>
        <dbReference type="ARBA" id="ARBA00023125"/>
    </source>
</evidence>
<dbReference type="EC" id="2.1.1.37" evidence="8"/>
<keyword evidence="6 8" id="KW-0238">DNA-binding</keyword>
<keyword evidence="4 8" id="KW-0949">S-adenosyl-L-methionine</keyword>
<gene>
    <name evidence="15" type="ORF">BUALT_Bualt15G0100200</name>
</gene>
<dbReference type="EMBL" id="WHWC01000015">
    <property type="protein sequence ID" value="KAG8368956.1"/>
    <property type="molecule type" value="Genomic_DNA"/>
</dbReference>
<dbReference type="InterPro" id="IPR001025">
    <property type="entry name" value="BAH_dom"/>
</dbReference>
<feature type="region of interest" description="Disordered" evidence="13">
    <location>
        <begin position="685"/>
        <end position="724"/>
    </location>
</feature>
<dbReference type="PROSITE" id="PS51679">
    <property type="entry name" value="SAM_MT_C5"/>
    <property type="match status" value="1"/>
</dbReference>
<dbReference type="SUPFAM" id="SSF53335">
    <property type="entry name" value="S-adenosyl-L-methionine-dependent methyltransferases"/>
    <property type="match status" value="1"/>
</dbReference>
<dbReference type="InterPro" id="IPR018117">
    <property type="entry name" value="C5_DNA_meth_AS"/>
</dbReference>
<feature type="domain" description="BAH" evidence="14">
    <location>
        <begin position="752"/>
        <end position="886"/>
    </location>
</feature>
<dbReference type="FunFam" id="3.90.120.10:FF:000002">
    <property type="entry name" value="DNA (cytosine-5)-methyltransferase"/>
    <property type="match status" value="1"/>
</dbReference>
<keyword evidence="3 8" id="KW-0808">Transferase</keyword>
<dbReference type="GO" id="GO:0032259">
    <property type="term" value="P:methylation"/>
    <property type="evidence" value="ECO:0007669"/>
    <property type="project" value="UniProtKB-KW"/>
</dbReference>
<dbReference type="Pfam" id="PF01426">
    <property type="entry name" value="BAH"/>
    <property type="match status" value="2"/>
</dbReference>
<dbReference type="FunFam" id="3.40.50.150:FF:000108">
    <property type="entry name" value="DNA (cytosine-5)-methyltransferase"/>
    <property type="match status" value="1"/>
</dbReference>
<dbReference type="PIRSF" id="PIRSF037404">
    <property type="entry name" value="DNMT1"/>
    <property type="match status" value="1"/>
</dbReference>
<dbReference type="Proteomes" id="UP000826271">
    <property type="component" value="Unassembled WGS sequence"/>
</dbReference>
<sequence>MGSSAPLEMVDAVADAGVKKNKSKVVSAAKRNLTTNQIQRKRHSSQIVEDRIVSRKMPKRAAACSNFKEKSLRISEEDSVIKTKNDGAAVEEEALAVRLTAGQEDGRPCRRLTDFTFHNLNGASQLFEMLEVDDIFISGLILPLEERTEKEKANGVRCVGFGRIDEWAISGYEDGSPVIWVSTEIADYDCIKPSSSYKKFYDHFYAKASVCVEVYKKLSKTSGGNPSLTLDELLAGVVRAMSGMKCFSGGLSIRDFIVSQGDFIYNQLIGLDDTLKRDHELFVELPSLVALKDECSKLVDFARAQPVSLPGNLRIGPKYGDENKKYSSAPAEEDEDLKMARLLQEEENWRSMKPKKSRGSTTSSKYYIKINEDEIANDYPLPAFYKTSNEETDEYIIFDSGMAVQHIDDLPRCMLHDWALYNSDARLVPLELLPLKPCAEIDVTIFGSGLMTADDGSGYNFDGDSTNSSGASEIEGIPIFLSAIKEWVIEFGSSMVSISIRTDMSWYRLGKPSKQYTPWYERVLKTARLAISIITLLKEQSRVARLSFIDVIKRVSEFSKDHPACISSKPEVVERYVVVHGQIVLQQFSEYPDDNIKKCAFVIGLTNKMEERHHTKWLVKKKKLLQRDGQNFNPRASIGPVVSKKKAMQATTTRLINKIWGGYYSNYLPEESNGGILCDVKEDDEIEDQEENEEDDAEEEKMVISQETGKSSSVPKRTKSCSGREEVKWDGESVGKLPTGEALYKKAMVHGDEVAVRGAVLVQVDELVDFPAIYFVEYMFEKLDGSKMFHGRMMQRGCQTVLTNTANEREVFLTNECMDFQLEEVKESIDVDIRSVPWGHQHRKANANTDKINRARAEERKTKGLPMEYYCKSLYWPEKGAFFALPYEFMGLGSGSCQACKSKEAEIDRENFKLDASMTSFMYRGTRYFVHDYVYLSPYYFSEERETENFKGGRNVGLKSYVVCQLLDISDIKKTKKDDPNSVQIKVRRFFRPEDISVEKAYSSDIRELYYSEEMHTVPVDMIEGKCEIRKRKDLSPQDVPFVFDHAFFCEYLYDPSKGSIKQLPSHIKLRYSFEEPNGDAMSRKKKGKCKEGEIESEFGKSKTASQENHLTTLDIFSGCGGLSEGLHQSGVSVTKWAIEYEEAAAEAFKLNHPGSSVFVNNCNVILRAIMQKCGDADDCISTPEAAELAAKLGQEEVDNLPLPGQVDFINGGPPCQGFSGMNRFNQSTWSKVQCEMILAFLSFADYYRPKFFLLENVRNFVSFNQGQTFRLTLASLLEMGYQVRFGILEAGAFGVPQSRKRAFIWAASPEEVLPEWPEPMHVFAAPELKISLGGNLQYSAVKSTTKGAPFRSLTVRDTIGDLPPVSNGASKTSLEYQDEPVSWFQKKIRGSMDVLSDHISKEMNELNLIRCQRIPKRPGADWRDLQDEKVKLSNGQMVDLIPWCLPNTAKRHNQWKGLFGRLDWDGNFPTSITDPQPMGKVGMCFHPEQDRIVTVRECARSQGFPDGYKFYGTVIHKHRQIGNAVPPPLAYALGTKLKQALQSKTQSTNLC</sequence>
<dbReference type="NCBIfam" id="TIGR00675">
    <property type="entry name" value="dcm"/>
    <property type="match status" value="1"/>
</dbReference>
<dbReference type="InterPro" id="IPR022702">
    <property type="entry name" value="Cytosine_MeTrfase1_RFD"/>
</dbReference>
<evidence type="ECO:0000256" key="2">
    <source>
        <dbReference type="ARBA" id="ARBA00022603"/>
    </source>
</evidence>
<evidence type="ECO:0000256" key="1">
    <source>
        <dbReference type="ARBA" id="ARBA00004123"/>
    </source>
</evidence>
<evidence type="ECO:0000256" key="11">
    <source>
        <dbReference type="RuleBase" id="RU000416"/>
    </source>
</evidence>
<dbReference type="PROSITE" id="PS51038">
    <property type="entry name" value="BAH"/>
    <property type="match status" value="2"/>
</dbReference>
<name>A0AAV6WLT0_9LAMI</name>
<comment type="similarity">
    <text evidence="8 10 11">Belongs to the class I-like SAM-binding methyltransferase superfamily. C5-methyltransferase family.</text>
</comment>
<dbReference type="GO" id="GO:0044027">
    <property type="term" value="P:negative regulation of gene expression via chromosomal CpG island methylation"/>
    <property type="evidence" value="ECO:0007669"/>
    <property type="project" value="TreeGrafter"/>
</dbReference>
<evidence type="ECO:0000256" key="8">
    <source>
        <dbReference type="PIRNR" id="PIRNR037404"/>
    </source>
</evidence>
<keyword evidence="5" id="KW-0677">Repeat</keyword>
<dbReference type="CDD" id="cd04712">
    <property type="entry name" value="BAH_DCM_I"/>
    <property type="match status" value="1"/>
</dbReference>
<protein>
    <recommendedName>
        <fullName evidence="8">DNA (cytosine-5)-methyltransferase</fullName>
        <ecNumber evidence="8">2.1.1.37</ecNumber>
    </recommendedName>
</protein>
<dbReference type="InterPro" id="IPR050390">
    <property type="entry name" value="C5-Methyltransferase"/>
</dbReference>
<comment type="catalytic activity">
    <reaction evidence="8 12">
        <text>a 2'-deoxycytidine in DNA + S-adenosyl-L-methionine = a 5-methyl-2'-deoxycytidine in DNA + S-adenosyl-L-homocysteine + H(+)</text>
        <dbReference type="Rhea" id="RHEA:13681"/>
        <dbReference type="Rhea" id="RHEA-COMP:11369"/>
        <dbReference type="Rhea" id="RHEA-COMP:11370"/>
        <dbReference type="ChEBI" id="CHEBI:15378"/>
        <dbReference type="ChEBI" id="CHEBI:57856"/>
        <dbReference type="ChEBI" id="CHEBI:59789"/>
        <dbReference type="ChEBI" id="CHEBI:85452"/>
        <dbReference type="ChEBI" id="CHEBI:85454"/>
        <dbReference type="EC" id="2.1.1.37"/>
    </reaction>
</comment>
<evidence type="ECO:0000256" key="9">
    <source>
        <dbReference type="PIRSR" id="PIRSR037404-1"/>
    </source>
</evidence>
<dbReference type="Gene3D" id="2.30.30.490">
    <property type="match status" value="2"/>
</dbReference>
<evidence type="ECO:0000256" key="12">
    <source>
        <dbReference type="RuleBase" id="RU000417"/>
    </source>
</evidence>
<dbReference type="PANTHER" id="PTHR10629:SF52">
    <property type="entry name" value="DNA (CYTOSINE-5)-METHYLTRANSFERASE 1"/>
    <property type="match status" value="1"/>
</dbReference>
<keyword evidence="16" id="KW-1185">Reference proteome</keyword>
<comment type="caution">
    <text evidence="15">The sequence shown here is derived from an EMBL/GenBank/DDBJ whole genome shotgun (WGS) entry which is preliminary data.</text>
</comment>
<dbReference type="Gene3D" id="3.40.50.150">
    <property type="entry name" value="Vaccinia Virus protein VP39"/>
    <property type="match status" value="1"/>
</dbReference>
<evidence type="ECO:0000256" key="10">
    <source>
        <dbReference type="PROSITE-ProRule" id="PRU01016"/>
    </source>
</evidence>
<feature type="compositionally biased region" description="Polar residues" evidence="13">
    <location>
        <begin position="705"/>
        <end position="715"/>
    </location>
</feature>
<dbReference type="GO" id="GO:0003886">
    <property type="term" value="F:DNA (cytosine-5-)-methyltransferase activity"/>
    <property type="evidence" value="ECO:0007669"/>
    <property type="project" value="UniProtKB-UniRule"/>
</dbReference>
<dbReference type="SMART" id="SM00439">
    <property type="entry name" value="BAH"/>
    <property type="match status" value="2"/>
</dbReference>
<dbReference type="FunFam" id="3.40.50.150:FF:000128">
    <property type="entry name" value="DNA (cytosine-5)-methyltransferase"/>
    <property type="match status" value="1"/>
</dbReference>
<dbReference type="Gene3D" id="3.90.120.10">
    <property type="entry name" value="DNA Methylase, subunit A, domain 2"/>
    <property type="match status" value="2"/>
</dbReference>
<keyword evidence="2 8" id="KW-0489">Methyltransferase</keyword>
<dbReference type="Pfam" id="PF12047">
    <property type="entry name" value="DNMT1-RFD"/>
    <property type="match status" value="2"/>
</dbReference>
<evidence type="ECO:0000256" key="13">
    <source>
        <dbReference type="SAM" id="MobiDB-lite"/>
    </source>
</evidence>
<dbReference type="Pfam" id="PF00145">
    <property type="entry name" value="DNA_methylase"/>
    <property type="match status" value="2"/>
</dbReference>
<comment type="subcellular location">
    <subcellularLocation>
        <location evidence="1 8">Nucleus</location>
    </subcellularLocation>
</comment>
<dbReference type="InterPro" id="IPR029063">
    <property type="entry name" value="SAM-dependent_MTases_sf"/>
</dbReference>
<evidence type="ECO:0000256" key="5">
    <source>
        <dbReference type="ARBA" id="ARBA00022737"/>
    </source>
</evidence>
<keyword evidence="7 8" id="KW-0539">Nucleus</keyword>
<dbReference type="GO" id="GO:0006346">
    <property type="term" value="P:DNA methylation-dependent constitutive heterochromatin formation"/>
    <property type="evidence" value="ECO:0007669"/>
    <property type="project" value="InterPro"/>
</dbReference>